<name>T0SB03_SAPDV</name>
<dbReference type="CDD" id="cd04477">
    <property type="entry name" value="RPA1N"/>
    <property type="match status" value="1"/>
</dbReference>
<evidence type="ECO:0000259" key="12">
    <source>
        <dbReference type="Pfam" id="PF08646"/>
    </source>
</evidence>
<dbReference type="FunFam" id="2.40.50.140:FF:000041">
    <property type="entry name" value="Replication protein A subunit"/>
    <property type="match status" value="1"/>
</dbReference>
<dbReference type="GO" id="GO:0005634">
    <property type="term" value="C:nucleus"/>
    <property type="evidence" value="ECO:0007669"/>
    <property type="project" value="UniProtKB-SubCell"/>
</dbReference>
<dbReference type="FunFam" id="2.40.50.140:FF:000090">
    <property type="entry name" value="Replication protein A subunit"/>
    <property type="match status" value="1"/>
</dbReference>
<gene>
    <name evidence="14" type="ORF">SDRG_00269</name>
</gene>
<dbReference type="GeneID" id="19940996"/>
<dbReference type="InterPro" id="IPR013955">
    <property type="entry name" value="Rep_factor-A_C"/>
</dbReference>
<feature type="domain" description="Replication factor-A protein 1 N-terminal" evidence="11">
    <location>
        <begin position="4"/>
        <end position="100"/>
    </location>
</feature>
<dbReference type="CDD" id="cd04476">
    <property type="entry name" value="RPA1_DBD_C"/>
    <property type="match status" value="1"/>
</dbReference>
<dbReference type="VEuPathDB" id="FungiDB:SDRG_00269"/>
<dbReference type="FunCoup" id="T0SB03">
    <property type="interactions" value="570"/>
</dbReference>
<dbReference type="NCBIfam" id="TIGR00617">
    <property type="entry name" value="rpa1"/>
    <property type="match status" value="1"/>
</dbReference>
<dbReference type="Proteomes" id="UP000030762">
    <property type="component" value="Unassembled WGS sequence"/>
</dbReference>
<protein>
    <recommendedName>
        <fullName evidence="9">Replication protein A subunit</fullName>
    </recommendedName>
</protein>
<dbReference type="InterPro" id="IPR031657">
    <property type="entry name" value="REPA_OB_2"/>
</dbReference>
<evidence type="ECO:0000313" key="15">
    <source>
        <dbReference type="Proteomes" id="UP000030762"/>
    </source>
</evidence>
<dbReference type="AlphaFoldDB" id="T0SB03"/>
<keyword evidence="7 9" id="KW-0238">DNA-binding</keyword>
<dbReference type="SUPFAM" id="SSF50249">
    <property type="entry name" value="Nucleic acid-binding proteins"/>
    <property type="match status" value="4"/>
</dbReference>
<evidence type="ECO:0000256" key="9">
    <source>
        <dbReference type="RuleBase" id="RU364130"/>
    </source>
</evidence>
<dbReference type="InterPro" id="IPR047192">
    <property type="entry name" value="Euk_RPA1_DBD_C"/>
</dbReference>
<keyword evidence="8 9" id="KW-0539">Nucleus</keyword>
<dbReference type="GO" id="GO:0006310">
    <property type="term" value="P:DNA recombination"/>
    <property type="evidence" value="ECO:0007669"/>
    <property type="project" value="InterPro"/>
</dbReference>
<comment type="similarity">
    <text evidence="2 9">Belongs to the replication factor A protein 1 family.</text>
</comment>
<feature type="domain" description="OB" evidence="10">
    <location>
        <begin position="228"/>
        <end position="310"/>
    </location>
</feature>
<feature type="domain" description="Replication factor A C-terminal" evidence="12">
    <location>
        <begin position="496"/>
        <end position="641"/>
    </location>
</feature>
<evidence type="ECO:0000256" key="5">
    <source>
        <dbReference type="ARBA" id="ARBA00022771"/>
    </source>
</evidence>
<evidence type="ECO:0000256" key="8">
    <source>
        <dbReference type="ARBA" id="ARBA00023242"/>
    </source>
</evidence>
<proteinExistence type="inferred from homology"/>
<dbReference type="STRING" id="1156394.T0SB03"/>
<dbReference type="OMA" id="DQCDAFY"/>
<keyword evidence="6 9" id="KW-0862">Zinc</keyword>
<feature type="domain" description="Replication protein A OB" evidence="13">
    <location>
        <begin position="337"/>
        <end position="434"/>
    </location>
</feature>
<dbReference type="Pfam" id="PF01336">
    <property type="entry name" value="tRNA_anti-codon"/>
    <property type="match status" value="1"/>
</dbReference>
<accession>T0SB03</accession>
<dbReference type="InterPro" id="IPR007199">
    <property type="entry name" value="Rep_factor-A_N"/>
</dbReference>
<dbReference type="Pfam" id="PF16900">
    <property type="entry name" value="REPA_OB_2"/>
    <property type="match status" value="1"/>
</dbReference>
<comment type="subcellular location">
    <subcellularLocation>
        <location evidence="1 9">Nucleus</location>
    </subcellularLocation>
</comment>
<dbReference type="PANTHER" id="PTHR47165">
    <property type="entry name" value="OS03G0429900 PROTEIN"/>
    <property type="match status" value="1"/>
</dbReference>
<evidence type="ECO:0000256" key="2">
    <source>
        <dbReference type="ARBA" id="ARBA00005690"/>
    </source>
</evidence>
<dbReference type="OrthoDB" id="1751331at2759"/>
<dbReference type="FunFam" id="2.40.50.140:FF:000064">
    <property type="entry name" value="Replication protein A subunit"/>
    <property type="match status" value="1"/>
</dbReference>
<dbReference type="GO" id="GO:0003677">
    <property type="term" value="F:DNA binding"/>
    <property type="evidence" value="ECO:0007669"/>
    <property type="project" value="UniProtKB-KW"/>
</dbReference>
<evidence type="ECO:0000256" key="3">
    <source>
        <dbReference type="ARBA" id="ARBA00022705"/>
    </source>
</evidence>
<evidence type="ECO:0000256" key="7">
    <source>
        <dbReference type="ARBA" id="ARBA00023125"/>
    </source>
</evidence>
<reference evidence="14 15" key="1">
    <citation type="submission" date="2012-04" db="EMBL/GenBank/DDBJ databases">
        <title>The Genome Sequence of Saprolegnia declina VS20.</title>
        <authorList>
            <consortium name="The Broad Institute Genome Sequencing Platform"/>
            <person name="Russ C."/>
            <person name="Nusbaum C."/>
            <person name="Tyler B."/>
            <person name="van West P."/>
            <person name="Dieguez-Uribeondo J."/>
            <person name="de Bruijn I."/>
            <person name="Tripathy S."/>
            <person name="Jiang R."/>
            <person name="Young S.K."/>
            <person name="Zeng Q."/>
            <person name="Gargeya S."/>
            <person name="Fitzgerald M."/>
            <person name="Haas B."/>
            <person name="Abouelleil A."/>
            <person name="Alvarado L."/>
            <person name="Arachchi H.M."/>
            <person name="Berlin A."/>
            <person name="Chapman S.B."/>
            <person name="Goldberg J."/>
            <person name="Griggs A."/>
            <person name="Gujja S."/>
            <person name="Hansen M."/>
            <person name="Howarth C."/>
            <person name="Imamovic A."/>
            <person name="Larimer J."/>
            <person name="McCowen C."/>
            <person name="Montmayeur A."/>
            <person name="Murphy C."/>
            <person name="Neiman D."/>
            <person name="Pearson M."/>
            <person name="Priest M."/>
            <person name="Roberts A."/>
            <person name="Saif S."/>
            <person name="Shea T."/>
            <person name="Sisk P."/>
            <person name="Sykes S."/>
            <person name="Wortman J."/>
            <person name="Nusbaum C."/>
            <person name="Birren B."/>
        </authorList>
    </citation>
    <scope>NUCLEOTIDE SEQUENCE [LARGE SCALE GENOMIC DNA]</scope>
    <source>
        <strain evidence="14 15">VS20</strain>
    </source>
</reference>
<dbReference type="CDD" id="cd04475">
    <property type="entry name" value="RPA1_DBD_B"/>
    <property type="match status" value="1"/>
</dbReference>
<dbReference type="EMBL" id="JH767132">
    <property type="protein sequence ID" value="EQC42538.1"/>
    <property type="molecule type" value="Genomic_DNA"/>
</dbReference>
<evidence type="ECO:0000256" key="1">
    <source>
        <dbReference type="ARBA" id="ARBA00004123"/>
    </source>
</evidence>
<dbReference type="PANTHER" id="PTHR47165:SF4">
    <property type="entry name" value="OS03G0429900 PROTEIN"/>
    <property type="match status" value="1"/>
</dbReference>
<dbReference type="RefSeq" id="XP_008603961.1">
    <property type="nucleotide sequence ID" value="XM_008605739.1"/>
</dbReference>
<dbReference type="InterPro" id="IPR012340">
    <property type="entry name" value="NA-bd_OB-fold"/>
</dbReference>
<dbReference type="InterPro" id="IPR004365">
    <property type="entry name" value="NA-bd_OB_tRNA"/>
</dbReference>
<evidence type="ECO:0000256" key="6">
    <source>
        <dbReference type="ARBA" id="ARBA00022833"/>
    </source>
</evidence>
<dbReference type="InterPro" id="IPR004591">
    <property type="entry name" value="Rfa1"/>
</dbReference>
<keyword evidence="4 9" id="KW-0479">Metal-binding</keyword>
<evidence type="ECO:0000313" key="14">
    <source>
        <dbReference type="EMBL" id="EQC42538.1"/>
    </source>
</evidence>
<keyword evidence="3 9" id="KW-0235">DNA replication</keyword>
<dbReference type="GO" id="GO:0006260">
    <property type="term" value="P:DNA replication"/>
    <property type="evidence" value="ECO:0007669"/>
    <property type="project" value="UniProtKB-KW"/>
</dbReference>
<evidence type="ECO:0000259" key="11">
    <source>
        <dbReference type="Pfam" id="PF04057"/>
    </source>
</evidence>
<evidence type="ECO:0000256" key="4">
    <source>
        <dbReference type="ARBA" id="ARBA00022723"/>
    </source>
</evidence>
<dbReference type="eggNOG" id="KOG0851">
    <property type="taxonomic scope" value="Eukaryota"/>
</dbReference>
<evidence type="ECO:0000259" key="10">
    <source>
        <dbReference type="Pfam" id="PF01336"/>
    </source>
</evidence>
<evidence type="ECO:0000259" key="13">
    <source>
        <dbReference type="Pfam" id="PF16900"/>
    </source>
</evidence>
<keyword evidence="5 9" id="KW-0863">Zinc-finger</keyword>
<organism evidence="14 15">
    <name type="scientific">Saprolegnia diclina (strain VS20)</name>
    <dbReference type="NCBI Taxonomy" id="1156394"/>
    <lineage>
        <taxon>Eukaryota</taxon>
        <taxon>Sar</taxon>
        <taxon>Stramenopiles</taxon>
        <taxon>Oomycota</taxon>
        <taxon>Saprolegniomycetes</taxon>
        <taxon>Saprolegniales</taxon>
        <taxon>Saprolegniaceae</taxon>
        <taxon>Saprolegnia</taxon>
    </lineage>
</organism>
<dbReference type="CDD" id="cd04474">
    <property type="entry name" value="RPA1_DBD_A"/>
    <property type="match status" value="1"/>
</dbReference>
<dbReference type="GO" id="GO:0008270">
    <property type="term" value="F:zinc ion binding"/>
    <property type="evidence" value="ECO:0007669"/>
    <property type="project" value="UniProtKB-KW"/>
</dbReference>
<dbReference type="Pfam" id="PF04057">
    <property type="entry name" value="Rep-A_N"/>
    <property type="match status" value="1"/>
</dbReference>
<dbReference type="GO" id="GO:0006281">
    <property type="term" value="P:DNA repair"/>
    <property type="evidence" value="ECO:0007669"/>
    <property type="project" value="InterPro"/>
</dbReference>
<dbReference type="Pfam" id="PF08646">
    <property type="entry name" value="Rep_fac-A_C"/>
    <property type="match status" value="1"/>
</dbReference>
<sequence>MVALTPNAVQMLHTRQSPDGFEPWLQLIDIKKIPSASGKGGDRYRLVLSDGQFYMSGMLSSQLSMVTEDGTLSINCFVKLKDYVGNTVQGRKILILLGLGEVQPGYERIGSPESIEKAGAAPVPAPTYAAPTYAAPTYAAPAAPTYAAPTYAAPTYAAPAAPTYAAPTYQAPAAVQQPSYLPQAAPAPTMTRNPYAAPAVNKAPVVREDPNMRISDIASLNPYSGGRWTIKARVTARAPIKNWTNARGQGKLCSFDLLDAKGGEIRATLFNDAVDAFYDRLVPNGVFFFSGGKIKMANRKYSAINNDYEVTFDASSDIVPAGEDHAIQSVQYNFKPITSIESVPPESTIDMIGIVKSVAPCAELTSKAGKQLQKRDFTMVDDTLAEIKVTLWNERAQDPTCDTWVDQVLAIKGCRVSEFNGRSIGTFSSTGFVLNPPLPESARLLNWYRGGGASTATKSLSVGGGGVSAGMGTFDQRSVVTDIKDRRLGYGQKPDYITLKGAVSYIKHDANVSYQACPKCQKKVVQDAAGNYSCEKCQASLPTCENRYILSLVLQDCAGSTWASAFNDQGKIIMQGKTADELFELKDANVSLYEAHFKAALFKTYLFRVRCKAEPHMDDLRVKSQIVNLEPLNYVQESAELLDAIAKYN</sequence>
<dbReference type="Gene3D" id="2.40.50.140">
    <property type="entry name" value="Nucleic acid-binding proteins"/>
    <property type="match status" value="4"/>
</dbReference>
<dbReference type="InParanoid" id="T0SB03"/>
<keyword evidence="15" id="KW-1185">Reference proteome</keyword>